<dbReference type="Proteomes" id="UP000565579">
    <property type="component" value="Unassembled WGS sequence"/>
</dbReference>
<protein>
    <recommendedName>
        <fullName evidence="1">Transposase DDE domain-containing protein</fullName>
    </recommendedName>
</protein>
<reference evidence="2 3" key="1">
    <citation type="submission" date="2020-08" db="EMBL/GenBank/DDBJ databases">
        <title>Sequencing the genomes of 1000 actinobacteria strains.</title>
        <authorList>
            <person name="Klenk H.-P."/>
        </authorList>
    </citation>
    <scope>NUCLEOTIDE SEQUENCE [LARGE SCALE GENOMIC DNA]</scope>
    <source>
        <strain evidence="2 3">DSM 43768</strain>
    </source>
</reference>
<dbReference type="InterPro" id="IPR025668">
    <property type="entry name" value="Tnp_DDE_dom"/>
</dbReference>
<evidence type="ECO:0000259" key="1">
    <source>
        <dbReference type="Pfam" id="PF13701"/>
    </source>
</evidence>
<dbReference type="EMBL" id="JACHMI010000001">
    <property type="protein sequence ID" value="MBB6553364.1"/>
    <property type="molecule type" value="Genomic_DNA"/>
</dbReference>
<dbReference type="AlphaFoldDB" id="A0A7X0U3D0"/>
<organism evidence="2 3">
    <name type="scientific">Nonomuraea rubra</name>
    <dbReference type="NCBI Taxonomy" id="46180"/>
    <lineage>
        <taxon>Bacteria</taxon>
        <taxon>Bacillati</taxon>
        <taxon>Actinomycetota</taxon>
        <taxon>Actinomycetes</taxon>
        <taxon>Streptosporangiales</taxon>
        <taxon>Streptosporangiaceae</taxon>
        <taxon>Nonomuraea</taxon>
    </lineage>
</organism>
<accession>A0A7X0U3D0</accession>
<evidence type="ECO:0000313" key="3">
    <source>
        <dbReference type="Proteomes" id="UP000565579"/>
    </source>
</evidence>
<gene>
    <name evidence="2" type="ORF">HD593_008159</name>
</gene>
<evidence type="ECO:0000313" key="2">
    <source>
        <dbReference type="EMBL" id="MBB6553364.1"/>
    </source>
</evidence>
<dbReference type="Pfam" id="PF13701">
    <property type="entry name" value="DDE_Tnp_1_4"/>
    <property type="match status" value="1"/>
</dbReference>
<feature type="domain" description="Transposase DDE" evidence="1">
    <location>
        <begin position="11"/>
        <end position="259"/>
    </location>
</feature>
<name>A0A7X0U3D0_9ACTN</name>
<proteinExistence type="predicted"/>
<comment type="caution">
    <text evidence="2">The sequence shown here is derived from an EMBL/GenBank/DDBJ whole genome shotgun (WGS) entry which is preliminary data.</text>
</comment>
<sequence length="263" mass="30246">MTRYKIPDRFRAKIWIRIDGAGATHERVEHMKGLNTTRRTVRFAIGWKITDTDEAAIAKQPDKAWLAALHQDGQLHAHAGVAELTHLDERAAVWGVRLLVRRVRPSARDQRQFTALEQHIGFKYVIIATNLGSRGLRGIPGSHHVQFIDAVHRDHAEVENRVRTNKAMGLRNLPSKTWNVNLGWVLACNLAADLDAWTRLLGLHDDRELARAEPQRLRYCLWHLPARLISHARRRILRIRATWPWKNAFLACWQRLCALPAPT</sequence>
<keyword evidence="3" id="KW-1185">Reference proteome</keyword>